<dbReference type="KEGG" id="blag:BLTE_25880"/>
<gene>
    <name evidence="6" type="ORF">BLTE_25880</name>
</gene>
<evidence type="ECO:0000256" key="3">
    <source>
        <dbReference type="ARBA" id="ARBA00022801"/>
    </source>
</evidence>
<accession>A0A348G2X0</accession>
<keyword evidence="3" id="KW-0378">Hydrolase</keyword>
<evidence type="ECO:0000256" key="4">
    <source>
        <dbReference type="ARBA" id="ARBA00022833"/>
    </source>
</evidence>
<dbReference type="EMBL" id="AP018907">
    <property type="protein sequence ID" value="BBF93903.1"/>
    <property type="molecule type" value="Genomic_DNA"/>
</dbReference>
<dbReference type="Gene3D" id="3.40.50.10310">
    <property type="entry name" value="Creatininase"/>
    <property type="match status" value="1"/>
</dbReference>
<keyword evidence="7" id="KW-1185">Reference proteome</keyword>
<reference evidence="6 7" key="1">
    <citation type="submission" date="2018-08" db="EMBL/GenBank/DDBJ databases">
        <title>Complete genome sequencing of Blastochloris tepida GI.</title>
        <authorList>
            <person name="Tsukatani Y."/>
            <person name="Mori H."/>
        </authorList>
    </citation>
    <scope>NUCLEOTIDE SEQUENCE [LARGE SCALE GENOMIC DNA]</scope>
    <source>
        <strain evidence="6 7">GI</strain>
    </source>
</reference>
<dbReference type="InterPro" id="IPR003785">
    <property type="entry name" value="Creatininase/forma_Hydrolase"/>
</dbReference>
<dbReference type="Proteomes" id="UP000266934">
    <property type="component" value="Chromosome"/>
</dbReference>
<keyword evidence="2" id="KW-0479">Metal-binding</keyword>
<comment type="similarity">
    <text evidence="5">Belongs to the creatininase superfamily.</text>
</comment>
<dbReference type="AlphaFoldDB" id="A0A348G2X0"/>
<dbReference type="Pfam" id="PF02633">
    <property type="entry name" value="Creatininase"/>
    <property type="match status" value="1"/>
</dbReference>
<evidence type="ECO:0000313" key="6">
    <source>
        <dbReference type="EMBL" id="BBF93903.1"/>
    </source>
</evidence>
<evidence type="ECO:0000256" key="2">
    <source>
        <dbReference type="ARBA" id="ARBA00022723"/>
    </source>
</evidence>
<evidence type="ECO:0000313" key="7">
    <source>
        <dbReference type="Proteomes" id="UP000266934"/>
    </source>
</evidence>
<dbReference type="PANTHER" id="PTHR35005:SF1">
    <property type="entry name" value="2-AMINO-5-FORMYLAMINO-6-RIBOSYLAMINOPYRIMIDIN-4(3H)-ONE 5'-MONOPHOSPHATE DEFORMYLASE"/>
    <property type="match status" value="1"/>
</dbReference>
<dbReference type="SUPFAM" id="SSF102215">
    <property type="entry name" value="Creatininase"/>
    <property type="match status" value="1"/>
</dbReference>
<sequence length="276" mass="28981">MPMPPRRWWTDLTWPEIAAGETARWIAVLPLAAVEQHGPHLPLGTDAAIAEGYLARVAELSPDDLPAVLLPVQAIGISPEHLAFPGTLSLAPATALAGWQAIGAALHRAGLRKLVIVTSHGGNVAAADLLARDLRARHGMLAVTCSWHKLGYPEGLFGAHEVRFGIHGGEIETSLMLAFRPDLVRMELAREFASHAEDMETRFARLRATSPVGFGWMAQDLNAAGVVGNAAAATAEKGRAAADHGARAFIALLRDVEAFDMTALAAGPLGGGEGAG</sequence>
<comment type="cofactor">
    <cofactor evidence="1">
        <name>Zn(2+)</name>
        <dbReference type="ChEBI" id="CHEBI:29105"/>
    </cofactor>
</comment>
<protein>
    <submittedName>
        <fullName evidence="6">Creatininase</fullName>
    </submittedName>
</protein>
<keyword evidence="4" id="KW-0862">Zinc</keyword>
<dbReference type="PANTHER" id="PTHR35005">
    <property type="entry name" value="3-DEHYDRO-SCYLLO-INOSOSE HYDROLASE"/>
    <property type="match status" value="1"/>
</dbReference>
<dbReference type="InterPro" id="IPR024087">
    <property type="entry name" value="Creatininase-like_sf"/>
</dbReference>
<organism evidence="6 7">
    <name type="scientific">Blastochloris tepida</name>
    <dbReference type="NCBI Taxonomy" id="2233851"/>
    <lineage>
        <taxon>Bacteria</taxon>
        <taxon>Pseudomonadati</taxon>
        <taxon>Pseudomonadota</taxon>
        <taxon>Alphaproteobacteria</taxon>
        <taxon>Hyphomicrobiales</taxon>
        <taxon>Blastochloridaceae</taxon>
        <taxon>Blastochloris</taxon>
    </lineage>
</organism>
<evidence type="ECO:0000256" key="1">
    <source>
        <dbReference type="ARBA" id="ARBA00001947"/>
    </source>
</evidence>
<dbReference type="GO" id="GO:0009231">
    <property type="term" value="P:riboflavin biosynthetic process"/>
    <property type="evidence" value="ECO:0007669"/>
    <property type="project" value="TreeGrafter"/>
</dbReference>
<evidence type="ECO:0000256" key="5">
    <source>
        <dbReference type="ARBA" id="ARBA00024029"/>
    </source>
</evidence>
<dbReference type="GO" id="GO:0046872">
    <property type="term" value="F:metal ion binding"/>
    <property type="evidence" value="ECO:0007669"/>
    <property type="project" value="UniProtKB-KW"/>
</dbReference>
<proteinExistence type="inferred from homology"/>
<name>A0A348G2X0_9HYPH</name>
<dbReference type="GO" id="GO:0016811">
    <property type="term" value="F:hydrolase activity, acting on carbon-nitrogen (but not peptide) bonds, in linear amides"/>
    <property type="evidence" value="ECO:0007669"/>
    <property type="project" value="TreeGrafter"/>
</dbReference>